<gene>
    <name evidence="2" type="ORF">NDU88_007713</name>
</gene>
<comment type="caution">
    <text evidence="2">The sequence shown here is derived from an EMBL/GenBank/DDBJ whole genome shotgun (WGS) entry which is preliminary data.</text>
</comment>
<proteinExistence type="predicted"/>
<dbReference type="EMBL" id="JANPWB010000009">
    <property type="protein sequence ID" value="KAJ1154974.1"/>
    <property type="molecule type" value="Genomic_DNA"/>
</dbReference>
<reference evidence="2" key="1">
    <citation type="journal article" date="2022" name="bioRxiv">
        <title>Sequencing and chromosome-scale assembly of the giantPleurodeles waltlgenome.</title>
        <authorList>
            <person name="Brown T."/>
            <person name="Elewa A."/>
            <person name="Iarovenko S."/>
            <person name="Subramanian E."/>
            <person name="Araus A.J."/>
            <person name="Petzold A."/>
            <person name="Susuki M."/>
            <person name="Suzuki K.-i.T."/>
            <person name="Hayashi T."/>
            <person name="Toyoda A."/>
            <person name="Oliveira C."/>
            <person name="Osipova E."/>
            <person name="Leigh N.D."/>
            <person name="Simon A."/>
            <person name="Yun M.H."/>
        </authorList>
    </citation>
    <scope>NUCLEOTIDE SEQUENCE</scope>
    <source>
        <strain evidence="2">20211129_DDA</strain>
        <tissue evidence="2">Liver</tissue>
    </source>
</reference>
<protein>
    <submittedName>
        <fullName evidence="2">Uncharacterized protein</fullName>
    </submittedName>
</protein>
<evidence type="ECO:0000313" key="3">
    <source>
        <dbReference type="Proteomes" id="UP001066276"/>
    </source>
</evidence>
<dbReference type="Proteomes" id="UP001066276">
    <property type="component" value="Chromosome 5"/>
</dbReference>
<dbReference type="AlphaFoldDB" id="A0AAV7RRQ7"/>
<feature type="compositionally biased region" description="Basic and acidic residues" evidence="1">
    <location>
        <begin position="22"/>
        <end position="40"/>
    </location>
</feature>
<evidence type="ECO:0000256" key="1">
    <source>
        <dbReference type="SAM" id="MobiDB-lite"/>
    </source>
</evidence>
<evidence type="ECO:0000313" key="2">
    <source>
        <dbReference type="EMBL" id="KAJ1154974.1"/>
    </source>
</evidence>
<feature type="region of interest" description="Disordered" evidence="1">
    <location>
        <begin position="1"/>
        <end position="40"/>
    </location>
</feature>
<keyword evidence="3" id="KW-1185">Reference proteome</keyword>
<accession>A0AAV7RRQ7</accession>
<feature type="region of interest" description="Disordered" evidence="1">
    <location>
        <begin position="61"/>
        <end position="95"/>
    </location>
</feature>
<sequence length="95" mass="10240">MQALNGPITREGVEAGNMGAKGDWDEPVHNTDARESKDVDPMAALEEGVEHRAKLMGNLGRAHRKAPGMANRRDHTEAPEDQADKAGQGRLMAVV</sequence>
<organism evidence="2 3">
    <name type="scientific">Pleurodeles waltl</name>
    <name type="common">Iberian ribbed newt</name>
    <dbReference type="NCBI Taxonomy" id="8319"/>
    <lineage>
        <taxon>Eukaryota</taxon>
        <taxon>Metazoa</taxon>
        <taxon>Chordata</taxon>
        <taxon>Craniata</taxon>
        <taxon>Vertebrata</taxon>
        <taxon>Euteleostomi</taxon>
        <taxon>Amphibia</taxon>
        <taxon>Batrachia</taxon>
        <taxon>Caudata</taxon>
        <taxon>Salamandroidea</taxon>
        <taxon>Salamandridae</taxon>
        <taxon>Pleurodelinae</taxon>
        <taxon>Pleurodeles</taxon>
    </lineage>
</organism>
<name>A0AAV7RRQ7_PLEWA</name>
<feature type="compositionally biased region" description="Basic and acidic residues" evidence="1">
    <location>
        <begin position="71"/>
        <end position="84"/>
    </location>
</feature>